<dbReference type="AlphaFoldDB" id="A0A314XG16"/>
<evidence type="ECO:0000313" key="2">
    <source>
        <dbReference type="EMBL" id="PQP92524.1"/>
    </source>
</evidence>
<evidence type="ECO:0000313" key="3">
    <source>
        <dbReference type="Proteomes" id="UP000250321"/>
    </source>
</evidence>
<dbReference type="OrthoDB" id="1164561at2759"/>
<name>A0A314XG16_PRUYE</name>
<evidence type="ECO:0000259" key="1">
    <source>
        <dbReference type="Pfam" id="PF13961"/>
    </source>
</evidence>
<dbReference type="STRING" id="2094558.A0A314XG16"/>
<sequence>MATATVVPGSIVLEVLNQDNYEQWSFRVKTYLLAKDLWDIVEAPTQEFGEGVGDKVWTKKNAEALYAIQISCGTDIFTFIKNSKRPKMHGSENKDQREIDHFETFLKDVKSGDWGKAQEFLAQQPDAV</sequence>
<organism evidence="2 3">
    <name type="scientific">Prunus yedoensis var. nudiflora</name>
    <dbReference type="NCBI Taxonomy" id="2094558"/>
    <lineage>
        <taxon>Eukaryota</taxon>
        <taxon>Viridiplantae</taxon>
        <taxon>Streptophyta</taxon>
        <taxon>Embryophyta</taxon>
        <taxon>Tracheophyta</taxon>
        <taxon>Spermatophyta</taxon>
        <taxon>Magnoliopsida</taxon>
        <taxon>eudicotyledons</taxon>
        <taxon>Gunneridae</taxon>
        <taxon>Pentapetalae</taxon>
        <taxon>rosids</taxon>
        <taxon>fabids</taxon>
        <taxon>Rosales</taxon>
        <taxon>Rosaceae</taxon>
        <taxon>Amygdaloideae</taxon>
        <taxon>Amygdaleae</taxon>
        <taxon>Prunus</taxon>
    </lineage>
</organism>
<dbReference type="Proteomes" id="UP000250321">
    <property type="component" value="Unassembled WGS sequence"/>
</dbReference>
<dbReference type="EMBL" id="PJQY01002564">
    <property type="protein sequence ID" value="PQP92524.1"/>
    <property type="molecule type" value="Genomic_DNA"/>
</dbReference>
<feature type="domain" description="DUF4219" evidence="1">
    <location>
        <begin position="16"/>
        <end position="42"/>
    </location>
</feature>
<gene>
    <name evidence="2" type="ORF">Pyn_19047</name>
</gene>
<proteinExistence type="predicted"/>
<dbReference type="Pfam" id="PF13961">
    <property type="entry name" value="DUF4219"/>
    <property type="match status" value="1"/>
</dbReference>
<keyword evidence="3" id="KW-1185">Reference proteome</keyword>
<comment type="caution">
    <text evidence="2">The sequence shown here is derived from an EMBL/GenBank/DDBJ whole genome shotgun (WGS) entry which is preliminary data.</text>
</comment>
<reference evidence="2 3" key="1">
    <citation type="submission" date="2018-02" db="EMBL/GenBank/DDBJ databases">
        <title>Draft genome of wild Prunus yedoensis var. nudiflora.</title>
        <authorList>
            <person name="Baek S."/>
            <person name="Kim J.-H."/>
            <person name="Choi K."/>
            <person name="Kim G.-B."/>
            <person name="Cho A."/>
            <person name="Jang H."/>
            <person name="Shin C.-H."/>
            <person name="Yu H.-J."/>
            <person name="Mun J.-H."/>
        </authorList>
    </citation>
    <scope>NUCLEOTIDE SEQUENCE [LARGE SCALE GENOMIC DNA]</scope>
    <source>
        <strain evidence="3">cv. Jeju island</strain>
        <tissue evidence="2">Leaf</tissue>
    </source>
</reference>
<accession>A0A314XG16</accession>
<protein>
    <recommendedName>
        <fullName evidence="1">DUF4219 domain-containing protein</fullName>
    </recommendedName>
</protein>
<dbReference type="InterPro" id="IPR025314">
    <property type="entry name" value="DUF4219"/>
</dbReference>